<evidence type="ECO:0000313" key="1">
    <source>
        <dbReference type="EMBL" id="KAF5896667.1"/>
    </source>
</evidence>
<name>A0A8J4UFP6_CLAMG</name>
<comment type="caution">
    <text evidence="1">The sequence shown here is derived from an EMBL/GenBank/DDBJ whole genome shotgun (WGS) entry which is preliminary data.</text>
</comment>
<gene>
    <name evidence="1" type="primary">cyp71B16</name>
    <name evidence="1" type="ORF">DAT39_013624</name>
</gene>
<reference evidence="1" key="1">
    <citation type="submission" date="2020-07" db="EMBL/GenBank/DDBJ databases">
        <title>Clarias magur genome sequencing, assembly and annotation.</title>
        <authorList>
            <person name="Kushwaha B."/>
            <person name="Kumar R."/>
            <person name="Das P."/>
            <person name="Joshi C.G."/>
            <person name="Kumar D."/>
            <person name="Nagpure N.S."/>
            <person name="Pandey M."/>
            <person name="Agarwal S."/>
            <person name="Srivastava S."/>
            <person name="Singh M."/>
            <person name="Sahoo L."/>
            <person name="Jayasankar P."/>
            <person name="Meher P.K."/>
            <person name="Koringa P.G."/>
            <person name="Iquebal M.A."/>
            <person name="Das S.P."/>
            <person name="Bit A."/>
            <person name="Patnaik S."/>
            <person name="Patel N."/>
            <person name="Shah T.M."/>
            <person name="Hinsu A."/>
            <person name="Jena J.K."/>
        </authorList>
    </citation>
    <scope>NUCLEOTIDE SEQUENCE</scope>
    <source>
        <strain evidence="1">CIFAMagur01</strain>
        <tissue evidence="1">Testis</tissue>
    </source>
</reference>
<dbReference type="EMBL" id="QNUK01000268">
    <property type="protein sequence ID" value="KAF5896667.1"/>
    <property type="molecule type" value="Genomic_DNA"/>
</dbReference>
<keyword evidence="2" id="KW-1185">Reference proteome</keyword>
<sequence>MALWLSCGRLARYCLFTDNQERVCIESVGVYGVEWKKGKAFLLVCAGHVASTRRVEEGPAGREPTDHSRAYLWLALSVLLHSFIVCSL</sequence>
<organism evidence="1 2">
    <name type="scientific">Clarias magur</name>
    <name type="common">Asian catfish</name>
    <name type="synonym">Macropteronotus magur</name>
    <dbReference type="NCBI Taxonomy" id="1594786"/>
    <lineage>
        <taxon>Eukaryota</taxon>
        <taxon>Metazoa</taxon>
        <taxon>Chordata</taxon>
        <taxon>Craniata</taxon>
        <taxon>Vertebrata</taxon>
        <taxon>Euteleostomi</taxon>
        <taxon>Actinopterygii</taxon>
        <taxon>Neopterygii</taxon>
        <taxon>Teleostei</taxon>
        <taxon>Ostariophysi</taxon>
        <taxon>Siluriformes</taxon>
        <taxon>Clariidae</taxon>
        <taxon>Clarias</taxon>
    </lineage>
</organism>
<accession>A0A8J4UFP6</accession>
<dbReference type="Proteomes" id="UP000727407">
    <property type="component" value="Unassembled WGS sequence"/>
</dbReference>
<evidence type="ECO:0000313" key="2">
    <source>
        <dbReference type="Proteomes" id="UP000727407"/>
    </source>
</evidence>
<proteinExistence type="predicted"/>
<dbReference type="AlphaFoldDB" id="A0A8J4UFP6"/>
<protein>
    <submittedName>
        <fullName evidence="1">Cytochrome P450 71B16</fullName>
    </submittedName>
</protein>